<dbReference type="InterPro" id="IPR003423">
    <property type="entry name" value="OMP_efflux"/>
</dbReference>
<dbReference type="GO" id="GO:0009279">
    <property type="term" value="C:cell outer membrane"/>
    <property type="evidence" value="ECO:0007669"/>
    <property type="project" value="UniProtKB-SubCell"/>
</dbReference>
<reference evidence="8" key="1">
    <citation type="submission" date="2018-06" db="EMBL/GenBank/DDBJ databases">
        <authorList>
            <person name="Zhirakovskaya E."/>
        </authorList>
    </citation>
    <scope>NUCLEOTIDE SEQUENCE</scope>
</reference>
<evidence type="ECO:0000256" key="1">
    <source>
        <dbReference type="ARBA" id="ARBA00004442"/>
    </source>
</evidence>
<dbReference type="InterPro" id="IPR051906">
    <property type="entry name" value="TolC-like"/>
</dbReference>
<evidence type="ECO:0000256" key="5">
    <source>
        <dbReference type="ARBA" id="ARBA00023136"/>
    </source>
</evidence>
<keyword evidence="4" id="KW-0812">Transmembrane</keyword>
<evidence type="ECO:0008006" key="9">
    <source>
        <dbReference type="Google" id="ProtNLM"/>
    </source>
</evidence>
<organism evidence="8">
    <name type="scientific">hydrothermal vent metagenome</name>
    <dbReference type="NCBI Taxonomy" id="652676"/>
    <lineage>
        <taxon>unclassified sequences</taxon>
        <taxon>metagenomes</taxon>
        <taxon>ecological metagenomes</taxon>
    </lineage>
</organism>
<evidence type="ECO:0000256" key="6">
    <source>
        <dbReference type="ARBA" id="ARBA00023237"/>
    </source>
</evidence>
<keyword evidence="7" id="KW-0175">Coiled coil</keyword>
<dbReference type="Pfam" id="PF02321">
    <property type="entry name" value="OEP"/>
    <property type="match status" value="2"/>
</dbReference>
<dbReference type="PANTHER" id="PTHR30026:SF20">
    <property type="entry name" value="OUTER MEMBRANE PROTEIN TOLC"/>
    <property type="match status" value="1"/>
</dbReference>
<accession>A0A3B1CGG5</accession>
<dbReference type="GO" id="GO:0015288">
    <property type="term" value="F:porin activity"/>
    <property type="evidence" value="ECO:0007669"/>
    <property type="project" value="TreeGrafter"/>
</dbReference>
<sequence>MTKKKLLSYLILISVTLFWSLSAFAETEAQLISLEEAYRSAIFRSETIAIARENLIQSEDEVKRTRSFLFPNLKADLDYLRRPRALRSGPFLLRSESQTSFDLTLSQPLYSGGRAEATYRNAKLGQKGERLRLDLTQEDLLFEIAQAYYSALKNKNNVLIEEKEVERLSAHRRSAEKQLEVGEVTKTALLRAEAELSNAQANLIRANNAVMEAKDQLALLARIKGSYTLKNPASISFLEHSESALIEHSHKNRLELKEKKIQIDQALEGIDFAKGSFLPTLSLDLQYRWLKQDPSSSFLISNDRLAILKFEMPLFEGGIHTAEMAQARSRLRKSQLEKKRQQDEIASRVRRAKRDLNSLTSELKHLEAQVRFAREAFSLASRQFEVGLGTNIEVLDANTALLDAERKHSNTIYDREIAILQLKKETGMFRPLEAGLKGKE</sequence>
<keyword evidence="5" id="KW-0472">Membrane</keyword>
<dbReference type="SUPFAM" id="SSF56954">
    <property type="entry name" value="Outer membrane efflux proteins (OEP)"/>
    <property type="match status" value="1"/>
</dbReference>
<keyword evidence="3" id="KW-1134">Transmembrane beta strand</keyword>
<name>A0A3B1CGG5_9ZZZZ</name>
<keyword evidence="2" id="KW-0813">Transport</keyword>
<evidence type="ECO:0000256" key="3">
    <source>
        <dbReference type="ARBA" id="ARBA00022452"/>
    </source>
</evidence>
<evidence type="ECO:0000313" key="8">
    <source>
        <dbReference type="EMBL" id="VAX27322.1"/>
    </source>
</evidence>
<evidence type="ECO:0000256" key="2">
    <source>
        <dbReference type="ARBA" id="ARBA00022448"/>
    </source>
</evidence>
<evidence type="ECO:0000256" key="7">
    <source>
        <dbReference type="SAM" id="Coils"/>
    </source>
</evidence>
<feature type="coiled-coil region" evidence="7">
    <location>
        <begin position="158"/>
        <end position="216"/>
    </location>
</feature>
<dbReference type="GO" id="GO:0015562">
    <property type="term" value="F:efflux transmembrane transporter activity"/>
    <property type="evidence" value="ECO:0007669"/>
    <property type="project" value="InterPro"/>
</dbReference>
<dbReference type="AlphaFoldDB" id="A0A3B1CGG5"/>
<dbReference type="GO" id="GO:1990281">
    <property type="term" value="C:efflux pump complex"/>
    <property type="evidence" value="ECO:0007669"/>
    <property type="project" value="TreeGrafter"/>
</dbReference>
<dbReference type="PANTHER" id="PTHR30026">
    <property type="entry name" value="OUTER MEMBRANE PROTEIN TOLC"/>
    <property type="match status" value="1"/>
</dbReference>
<dbReference type="Gene3D" id="1.20.1600.10">
    <property type="entry name" value="Outer membrane efflux proteins (OEP)"/>
    <property type="match status" value="1"/>
</dbReference>
<comment type="subcellular location">
    <subcellularLocation>
        <location evidence="1">Cell outer membrane</location>
    </subcellularLocation>
</comment>
<protein>
    <recommendedName>
        <fullName evidence="9">Outer membrane efflux protein</fullName>
    </recommendedName>
</protein>
<proteinExistence type="predicted"/>
<feature type="coiled-coil region" evidence="7">
    <location>
        <begin position="324"/>
        <end position="376"/>
    </location>
</feature>
<keyword evidence="6" id="KW-0998">Cell outer membrane</keyword>
<gene>
    <name evidence="8" type="ORF">MNBD_NITROSPIRAE01-1943</name>
</gene>
<evidence type="ECO:0000256" key="4">
    <source>
        <dbReference type="ARBA" id="ARBA00022692"/>
    </source>
</evidence>
<dbReference type="EMBL" id="UOGF01000026">
    <property type="protein sequence ID" value="VAX27322.1"/>
    <property type="molecule type" value="Genomic_DNA"/>
</dbReference>